<dbReference type="Proteomes" id="UP000010482">
    <property type="component" value="Chromosome"/>
</dbReference>
<sequence>MQNYIFQLDSNKQPLDMIHPAKARRLQSQGKAATFRMYPYTIIRNISVKSPNTKSYILKIDPGATWTGFAIQCGEEIIFRMELKHRGGLIKKSLEQRADFRKGRRSRNLRYRKKRFNRKKPEGWLAPSLRHRLQTVETWVKKFLKLCPITCIEIEQVRFDLQKLENPEISGVQYQQGELQGYEIREYLLEKWGRQCVYCEKQDTPLQIEHIKPKSKGGSNRIGNLTLSCPECNQNKGNQDVEDFLSGKPDLLKRVLAEAPKPLDSGSAVNSTRYAIVEMAKNLCDHVKCWTGGRTKYNRVNQELPKSHSIDAACVGESGSKIKLLVSQPLIVESKGHGTKQARRANQQGFPALNKDNQPIKPKTKYTHCEAGDMIKFRLEKNRKTVRAGIYKGRVKTPTPKGFEVKIDGCRVSQKMEYLIRFMHRNDGYAYSF</sequence>
<feature type="domain" description="HNH nuclease" evidence="1">
    <location>
        <begin position="183"/>
        <end position="234"/>
    </location>
</feature>
<dbReference type="GO" id="GO:0003676">
    <property type="term" value="F:nucleic acid binding"/>
    <property type="evidence" value="ECO:0007669"/>
    <property type="project" value="InterPro"/>
</dbReference>
<dbReference type="InterPro" id="IPR052892">
    <property type="entry name" value="NA-targeting_endonuclease"/>
</dbReference>
<dbReference type="EMBL" id="CP003944">
    <property type="protein sequence ID" value="AFZ49410.1"/>
    <property type="molecule type" value="Genomic_DNA"/>
</dbReference>
<dbReference type="Pfam" id="PF01844">
    <property type="entry name" value="HNH"/>
    <property type="match status" value="1"/>
</dbReference>
<dbReference type="AlphaFoldDB" id="K9YST6"/>
<keyword evidence="2" id="KW-0255">Endonuclease</keyword>
<dbReference type="PANTHER" id="PTHR33877:SF2">
    <property type="entry name" value="OS07G0170200 PROTEIN"/>
    <property type="match status" value="1"/>
</dbReference>
<dbReference type="InterPro" id="IPR003615">
    <property type="entry name" value="HNH_nuc"/>
</dbReference>
<keyword evidence="2" id="KW-0540">Nuclease</keyword>
<dbReference type="KEGG" id="dsl:Dacsa_0642"/>
<gene>
    <name evidence="2" type="ORF">Dacsa_0642</name>
</gene>
<dbReference type="PATRIC" id="fig|13035.3.peg.724"/>
<dbReference type="GO" id="GO:0008270">
    <property type="term" value="F:zinc ion binding"/>
    <property type="evidence" value="ECO:0007669"/>
    <property type="project" value="InterPro"/>
</dbReference>
<evidence type="ECO:0000313" key="3">
    <source>
        <dbReference type="Proteomes" id="UP000010482"/>
    </source>
</evidence>
<dbReference type="Pfam" id="PF14239">
    <property type="entry name" value="RRXRR"/>
    <property type="match status" value="1"/>
</dbReference>
<dbReference type="OrthoDB" id="574620at2"/>
<keyword evidence="2" id="KW-0378">Hydrolase</keyword>
<evidence type="ECO:0000313" key="2">
    <source>
        <dbReference type="EMBL" id="AFZ49410.1"/>
    </source>
</evidence>
<dbReference type="InterPro" id="IPR047693">
    <property type="entry name" value="RNA-guided_IscB-like"/>
</dbReference>
<protein>
    <submittedName>
        <fullName evidence="2">Restriction endonuclease</fullName>
    </submittedName>
</protein>
<keyword evidence="3" id="KW-1185">Reference proteome</keyword>
<dbReference type="STRING" id="13035.Dacsa_0642"/>
<accession>K9YST6</accession>
<dbReference type="SMART" id="SM00507">
    <property type="entry name" value="HNHc"/>
    <property type="match status" value="1"/>
</dbReference>
<dbReference type="InterPro" id="IPR025938">
    <property type="entry name" value="RRXRR_dom"/>
</dbReference>
<dbReference type="PANTHER" id="PTHR33877">
    <property type="entry name" value="SLL1193 PROTEIN"/>
    <property type="match status" value="1"/>
</dbReference>
<dbReference type="CDD" id="cd00085">
    <property type="entry name" value="HNHc"/>
    <property type="match status" value="1"/>
</dbReference>
<organism evidence="2 3">
    <name type="scientific">Dactylococcopsis salina (strain PCC 8305)</name>
    <name type="common">Myxobactron salinum</name>
    <dbReference type="NCBI Taxonomy" id="13035"/>
    <lineage>
        <taxon>Bacteria</taxon>
        <taxon>Bacillati</taxon>
        <taxon>Cyanobacteriota</taxon>
        <taxon>Cyanophyceae</taxon>
        <taxon>Nodosilineales</taxon>
        <taxon>Cymatolegaceae</taxon>
        <taxon>Dactylococcopsis</taxon>
    </lineage>
</organism>
<reference evidence="2" key="1">
    <citation type="submission" date="2012-04" db="EMBL/GenBank/DDBJ databases">
        <title>Finished genome of Dactylococcopsis salina PCC 8305.</title>
        <authorList>
            <consortium name="US DOE Joint Genome Institute"/>
            <person name="Gugger M."/>
            <person name="Coursin T."/>
            <person name="Rippka R."/>
            <person name="Tandeau De Marsac N."/>
            <person name="Huntemann M."/>
            <person name="Wei C.-L."/>
            <person name="Han J."/>
            <person name="Detter J.C."/>
            <person name="Han C."/>
            <person name="Tapia R."/>
            <person name="Daligault H."/>
            <person name="Chen A."/>
            <person name="Krypides N."/>
            <person name="Mavromatis K."/>
            <person name="Markowitz V."/>
            <person name="Szeto E."/>
            <person name="Ivanova N."/>
            <person name="Ovchinnikova G."/>
            <person name="Pagani I."/>
            <person name="Pati A."/>
            <person name="Goodwin L."/>
            <person name="Peters L."/>
            <person name="Pitluck S."/>
            <person name="Woyke T."/>
            <person name="Kerfeld C."/>
        </authorList>
    </citation>
    <scope>NUCLEOTIDE SEQUENCE [LARGE SCALE GENOMIC DNA]</scope>
    <source>
        <strain evidence="2">PCC 8305</strain>
    </source>
</reference>
<dbReference type="Gene3D" id="1.10.30.50">
    <property type="match status" value="1"/>
</dbReference>
<evidence type="ECO:0000259" key="1">
    <source>
        <dbReference type="SMART" id="SM00507"/>
    </source>
</evidence>
<dbReference type="RefSeq" id="WP_015228422.1">
    <property type="nucleotide sequence ID" value="NC_019780.1"/>
</dbReference>
<dbReference type="HOGENOM" id="CLU_036716_0_0_3"/>
<dbReference type="NCBIfam" id="NF040563">
    <property type="entry name" value="guided_IscB"/>
    <property type="match status" value="1"/>
</dbReference>
<dbReference type="GO" id="GO:0004519">
    <property type="term" value="F:endonuclease activity"/>
    <property type="evidence" value="ECO:0007669"/>
    <property type="project" value="UniProtKB-KW"/>
</dbReference>
<proteinExistence type="predicted"/>
<dbReference type="eggNOG" id="COG1403">
    <property type="taxonomic scope" value="Bacteria"/>
</dbReference>
<name>K9YST6_DACS8</name>
<dbReference type="InterPro" id="IPR002711">
    <property type="entry name" value="HNH"/>
</dbReference>